<dbReference type="RefSeq" id="WP_319844504.1">
    <property type="nucleotide sequence ID" value="NZ_JAXAFJ010000005.1"/>
</dbReference>
<sequence>MPAAIIAVSLAAGSLARADVRVVFENPRGYTDASSFRRGGVEPGAGVLRELERYLQRLGERNLGPTQRLDIRISDVDLAGGFRPSAGALDQVRIVDGLEPPRITLSYELHERGRRVASGRERLADINFQWRSHASGRLGYEKALLRDWFEDRIVKRRPARRPG</sequence>
<protein>
    <submittedName>
        <fullName evidence="1">DUF3016 domain-containing protein</fullName>
    </submittedName>
</protein>
<proteinExistence type="predicted"/>
<evidence type="ECO:0000313" key="2">
    <source>
        <dbReference type="Proteomes" id="UP001274321"/>
    </source>
</evidence>
<organism evidence="1 2">
    <name type="scientific">Terrihabitans rhizophilus</name>
    <dbReference type="NCBI Taxonomy" id="3092662"/>
    <lineage>
        <taxon>Bacteria</taxon>
        <taxon>Pseudomonadati</taxon>
        <taxon>Pseudomonadota</taxon>
        <taxon>Alphaproteobacteria</taxon>
        <taxon>Hyphomicrobiales</taxon>
        <taxon>Terrihabitans</taxon>
    </lineage>
</organism>
<accession>A0ABU4RQA6</accession>
<comment type="caution">
    <text evidence="1">The sequence shown here is derived from an EMBL/GenBank/DDBJ whole genome shotgun (WGS) entry which is preliminary data.</text>
</comment>
<keyword evidence="2" id="KW-1185">Reference proteome</keyword>
<dbReference type="InterPro" id="IPR021557">
    <property type="entry name" value="DUF3016"/>
</dbReference>
<reference evidence="1 2" key="1">
    <citation type="submission" date="2023-11" db="EMBL/GenBank/DDBJ databases">
        <authorList>
            <person name="Bao R."/>
        </authorList>
    </citation>
    <scope>NUCLEOTIDE SEQUENCE [LARGE SCALE GENOMIC DNA]</scope>
    <source>
        <strain evidence="1 2">PJ23</strain>
    </source>
</reference>
<evidence type="ECO:0000313" key="1">
    <source>
        <dbReference type="EMBL" id="MDX6806373.1"/>
    </source>
</evidence>
<name>A0ABU4RQA6_9HYPH</name>
<dbReference type="Proteomes" id="UP001274321">
    <property type="component" value="Unassembled WGS sequence"/>
</dbReference>
<dbReference type="EMBL" id="JAXAFJ010000005">
    <property type="protein sequence ID" value="MDX6806373.1"/>
    <property type="molecule type" value="Genomic_DNA"/>
</dbReference>
<dbReference type="Pfam" id="PF11454">
    <property type="entry name" value="DUF3016"/>
    <property type="match status" value="1"/>
</dbReference>
<gene>
    <name evidence="1" type="ORF">SCD90_09875</name>
</gene>